<dbReference type="InterPro" id="IPR007813">
    <property type="entry name" value="PilN"/>
</dbReference>
<sequence length="171" mass="20231">MNLIPLEYRLKLKYQKDKKRNIVISLFILAIMLGFTLYNYKSILTYQEEMIVLNNRLDSLKPVMAEKRLLDEQRAKLKDKQELINRLSQDISYHQLLIDLNRLIPEDVVLNNFIINQNQHLQINAESINNGKVIKTVNQMEEYPYFAEISLKYSEVRENKVAFGIEGRLDL</sequence>
<dbReference type="AlphaFoldDB" id="A0A285I7Z1"/>
<dbReference type="EMBL" id="OBDZ01000031">
    <property type="protein sequence ID" value="SNY43176.1"/>
    <property type="molecule type" value="Genomic_DNA"/>
</dbReference>
<accession>A0A285I7Z1</accession>
<proteinExistence type="predicted"/>
<dbReference type="InterPro" id="IPR052534">
    <property type="entry name" value="Extracell_DNA_Util/SecSys_Comp"/>
</dbReference>
<evidence type="ECO:0000256" key="1">
    <source>
        <dbReference type="SAM" id="Coils"/>
    </source>
</evidence>
<reference evidence="4" key="1">
    <citation type="submission" date="2017-09" db="EMBL/GenBank/DDBJ databases">
        <authorList>
            <person name="Varghese N."/>
            <person name="Submissions S."/>
        </authorList>
    </citation>
    <scope>NUCLEOTIDE SEQUENCE [LARGE SCALE GENOMIC DNA]</scope>
    <source>
        <strain evidence="4">MSL47</strain>
    </source>
</reference>
<dbReference type="PANTHER" id="PTHR40278">
    <property type="entry name" value="DNA UTILIZATION PROTEIN HOFN"/>
    <property type="match status" value="1"/>
</dbReference>
<keyword evidence="2" id="KW-0472">Membrane</keyword>
<evidence type="ECO:0000313" key="4">
    <source>
        <dbReference type="Proteomes" id="UP000219573"/>
    </source>
</evidence>
<dbReference type="Pfam" id="PF05137">
    <property type="entry name" value="PilN"/>
    <property type="match status" value="1"/>
</dbReference>
<keyword evidence="2" id="KW-0812">Transmembrane</keyword>
<gene>
    <name evidence="3" type="ORF">SAMN06265827_13125</name>
</gene>
<evidence type="ECO:0000256" key="2">
    <source>
        <dbReference type="SAM" id="Phobius"/>
    </source>
</evidence>
<dbReference type="PANTHER" id="PTHR40278:SF1">
    <property type="entry name" value="DNA UTILIZATION PROTEIN HOFN"/>
    <property type="match status" value="1"/>
</dbReference>
<protein>
    <submittedName>
        <fullName evidence="3">Fimbrial assembly protein (PilN)</fullName>
    </submittedName>
</protein>
<organism evidence="3 4">
    <name type="scientific">Orenia metallireducens</name>
    <dbReference type="NCBI Taxonomy" id="1413210"/>
    <lineage>
        <taxon>Bacteria</taxon>
        <taxon>Bacillati</taxon>
        <taxon>Bacillota</taxon>
        <taxon>Clostridia</taxon>
        <taxon>Halanaerobiales</taxon>
        <taxon>Halobacteroidaceae</taxon>
        <taxon>Orenia</taxon>
    </lineage>
</organism>
<dbReference type="Proteomes" id="UP000219573">
    <property type="component" value="Unassembled WGS sequence"/>
</dbReference>
<keyword evidence="2" id="KW-1133">Transmembrane helix</keyword>
<keyword evidence="1" id="KW-0175">Coiled coil</keyword>
<dbReference type="RefSeq" id="WP_097019171.1">
    <property type="nucleotide sequence ID" value="NZ_OBDZ01000031.1"/>
</dbReference>
<keyword evidence="4" id="KW-1185">Reference proteome</keyword>
<name>A0A285I7Z1_9FIRM</name>
<feature type="transmembrane region" description="Helical" evidence="2">
    <location>
        <begin position="21"/>
        <end position="40"/>
    </location>
</feature>
<feature type="coiled-coil region" evidence="1">
    <location>
        <begin position="63"/>
        <end position="90"/>
    </location>
</feature>
<evidence type="ECO:0000313" key="3">
    <source>
        <dbReference type="EMBL" id="SNY43176.1"/>
    </source>
</evidence>